<dbReference type="InterPro" id="IPR045864">
    <property type="entry name" value="aa-tRNA-synth_II/BPL/LPL"/>
</dbReference>
<dbReference type="Gene3D" id="3.30.930.10">
    <property type="entry name" value="Bira Bifunctional Protein, Domain 2"/>
    <property type="match status" value="1"/>
</dbReference>
<dbReference type="STRING" id="666510.ASAC_0548"/>
<dbReference type="UniPathway" id="UPA00537">
    <property type="reaction ID" value="UER00595"/>
</dbReference>
<dbReference type="eggNOG" id="arCOG01939">
    <property type="taxonomic scope" value="Archaea"/>
</dbReference>
<dbReference type="HOGENOM" id="CLU_022986_5_0_2"/>
<dbReference type="KEGG" id="asc:ASAC_0548"/>
<keyword evidence="3" id="KW-0436">Ligase</keyword>
<dbReference type="FunCoup" id="D9Q0W7">
    <property type="interactions" value="75"/>
</dbReference>
<comment type="pathway">
    <text evidence="1">Protein modification; protein lipoylation via exogenous pathway; protein N(6)-(lipoyl)lysine from lipoate: step 2/2.</text>
</comment>
<dbReference type="CDD" id="cd16443">
    <property type="entry name" value="LplA"/>
    <property type="match status" value="1"/>
</dbReference>
<evidence type="ECO:0000313" key="3">
    <source>
        <dbReference type="EMBL" id="ADL18955.1"/>
    </source>
</evidence>
<evidence type="ECO:0000256" key="1">
    <source>
        <dbReference type="ARBA" id="ARBA00005085"/>
    </source>
</evidence>
<dbReference type="GO" id="GO:0009249">
    <property type="term" value="P:protein lipoylation"/>
    <property type="evidence" value="ECO:0007669"/>
    <property type="project" value="InterPro"/>
</dbReference>
<protein>
    <submittedName>
        <fullName evidence="3">Biotin/lipoate A/B protein ligase family protein</fullName>
    </submittedName>
</protein>
<evidence type="ECO:0000259" key="2">
    <source>
        <dbReference type="PROSITE" id="PS51733"/>
    </source>
</evidence>
<reference evidence="3 4" key="1">
    <citation type="journal article" date="2010" name="Appl. Environ. Microbiol.">
        <title>The genome sequence of the crenarchaeon Acidilobus saccharovorans supports a new order, Acidilobales, and suggests an important ecological role in terrestrial acidic hot springs.</title>
        <authorList>
            <person name="Mardanov A.V."/>
            <person name="Svetlitchnyi V.A."/>
            <person name="Beletsky A.V."/>
            <person name="Prokofeva M.I."/>
            <person name="Bonch-Osmolovskaya E.A."/>
            <person name="Ravin N.V."/>
            <person name="Skryabin K.G."/>
        </authorList>
    </citation>
    <scope>NUCLEOTIDE SEQUENCE [LARGE SCALE GENOMIC DNA]</scope>
    <source>
        <strain evidence="4">DSM 16705 / JCM 18335 / VKM B-2471 / 345-15</strain>
    </source>
</reference>
<dbReference type="InterPro" id="IPR004562">
    <property type="entry name" value="LipoylTrfase_LipoateP_Ligase"/>
</dbReference>
<sequence>MQLRVLLYETPDDPYMNLAFEEALPRARGCGISPDTLRLWRNRRAVVIGYFQRAEEEVNLAEAERQGVKVVRRFTGGGAAYHDLGNINYAISLSLGERKVSNPVDFIFTELIRAPVEALRSLGFEASVQNVNDIIVDNRKVSGTAATVSWGSIFFHGAMLVSADLSALASVLKVPLKKLIDKGVSSVKYRVTNLAALRPGTTVNDVASALASSFAKVLGYDGVKYDLPTSEELEMAEILYTYKYSDRSWNMDRAPHRQFRRAEEELMRVCRR</sequence>
<dbReference type="EMBL" id="CP001742">
    <property type="protein sequence ID" value="ADL18955.1"/>
    <property type="molecule type" value="Genomic_DNA"/>
</dbReference>
<dbReference type="RefSeq" id="WP_013266467.1">
    <property type="nucleotide sequence ID" value="NC_014374.1"/>
</dbReference>
<organism evidence="3 4">
    <name type="scientific">Acidilobus saccharovorans (strain DSM 16705 / JCM 18335 / VKM B-2471 / 345-15)</name>
    <dbReference type="NCBI Taxonomy" id="666510"/>
    <lineage>
        <taxon>Archaea</taxon>
        <taxon>Thermoproteota</taxon>
        <taxon>Thermoprotei</taxon>
        <taxon>Acidilobales</taxon>
        <taxon>Acidilobaceae</taxon>
        <taxon>Acidilobus</taxon>
    </lineage>
</organism>
<evidence type="ECO:0000313" key="4">
    <source>
        <dbReference type="Proteomes" id="UP000000346"/>
    </source>
</evidence>
<name>D9Q0W7_ACIS3</name>
<gene>
    <name evidence="3" type="ordered locus">ASAC_0548</name>
</gene>
<dbReference type="PANTHER" id="PTHR12561:SF3">
    <property type="entry name" value="LIPOYLTRANSFERASE 1, MITOCHONDRIAL"/>
    <property type="match status" value="1"/>
</dbReference>
<dbReference type="GeneID" id="9498780"/>
<keyword evidence="4" id="KW-1185">Reference proteome</keyword>
<dbReference type="PANTHER" id="PTHR12561">
    <property type="entry name" value="LIPOATE-PROTEIN LIGASE"/>
    <property type="match status" value="1"/>
</dbReference>
<dbReference type="Pfam" id="PF21948">
    <property type="entry name" value="LplA-B_cat"/>
    <property type="match status" value="1"/>
</dbReference>
<feature type="domain" description="BPL/LPL catalytic" evidence="2">
    <location>
        <begin position="31"/>
        <end position="222"/>
    </location>
</feature>
<dbReference type="OrthoDB" id="43646at2157"/>
<dbReference type="AlphaFoldDB" id="D9Q0W7"/>
<dbReference type="SUPFAM" id="SSF55681">
    <property type="entry name" value="Class II aaRS and biotin synthetases"/>
    <property type="match status" value="1"/>
</dbReference>
<dbReference type="InParanoid" id="D9Q0W7"/>
<dbReference type="GO" id="GO:0005737">
    <property type="term" value="C:cytoplasm"/>
    <property type="evidence" value="ECO:0007669"/>
    <property type="project" value="TreeGrafter"/>
</dbReference>
<accession>D9Q0W7</accession>
<dbReference type="PROSITE" id="PS51733">
    <property type="entry name" value="BPL_LPL_CATALYTIC"/>
    <property type="match status" value="1"/>
</dbReference>
<dbReference type="GO" id="GO:0016874">
    <property type="term" value="F:ligase activity"/>
    <property type="evidence" value="ECO:0007669"/>
    <property type="project" value="UniProtKB-KW"/>
</dbReference>
<proteinExistence type="predicted"/>
<dbReference type="GO" id="GO:0017118">
    <property type="term" value="F:lipoyltransferase activity"/>
    <property type="evidence" value="ECO:0007669"/>
    <property type="project" value="TreeGrafter"/>
</dbReference>
<dbReference type="Proteomes" id="UP000000346">
    <property type="component" value="Chromosome"/>
</dbReference>
<dbReference type="InterPro" id="IPR004143">
    <property type="entry name" value="BPL_LPL_catalytic"/>
</dbReference>